<feature type="transmembrane region" description="Helical" evidence="5">
    <location>
        <begin position="159"/>
        <end position="176"/>
    </location>
</feature>
<accession>A0A7D9D3I8</accession>
<comment type="subcellular location">
    <subcellularLocation>
        <location evidence="1">Membrane</location>
        <topology evidence="1">Multi-pass membrane protein</topology>
    </subcellularLocation>
</comment>
<evidence type="ECO:0000256" key="3">
    <source>
        <dbReference type="ARBA" id="ARBA00022989"/>
    </source>
</evidence>
<feature type="transmembrane region" description="Helical" evidence="5">
    <location>
        <begin position="60"/>
        <end position="78"/>
    </location>
</feature>
<keyword evidence="3 5" id="KW-1133">Transmembrane helix</keyword>
<keyword evidence="4 5" id="KW-0472">Membrane</keyword>
<dbReference type="AlphaFoldDB" id="A0A7D9D3I8"/>
<feature type="transmembrane region" description="Helical" evidence="5">
    <location>
        <begin position="28"/>
        <end position="48"/>
    </location>
</feature>
<dbReference type="Pfam" id="PF01794">
    <property type="entry name" value="Ferric_reduct"/>
    <property type="match status" value="1"/>
</dbReference>
<gene>
    <name evidence="7" type="ORF">JTBM06_V1_490001</name>
</gene>
<dbReference type="InterPro" id="IPR013130">
    <property type="entry name" value="Fe3_Rdtase_TM_dom"/>
</dbReference>
<name>A0A7D9D3I8_9GAMM</name>
<evidence type="ECO:0000259" key="6">
    <source>
        <dbReference type="Pfam" id="PF01794"/>
    </source>
</evidence>
<dbReference type="GO" id="GO:0016020">
    <property type="term" value="C:membrane"/>
    <property type="evidence" value="ECO:0007669"/>
    <property type="project" value="UniProtKB-SubCell"/>
</dbReference>
<evidence type="ECO:0000256" key="5">
    <source>
        <dbReference type="SAM" id="Phobius"/>
    </source>
</evidence>
<evidence type="ECO:0000313" key="7">
    <source>
        <dbReference type="EMBL" id="VUX56265.1"/>
    </source>
</evidence>
<proteinExistence type="predicted"/>
<feature type="transmembrane region" description="Helical" evidence="5">
    <location>
        <begin position="188"/>
        <end position="207"/>
    </location>
</feature>
<evidence type="ECO:0000256" key="1">
    <source>
        <dbReference type="ARBA" id="ARBA00004141"/>
    </source>
</evidence>
<keyword evidence="2 5" id="KW-0812">Transmembrane</keyword>
<sequence>MNPLLATMSVVFLITFLAAPTMGAGWFWDAGNGIGFAAFAGLLYLTITSNRRLDVRAHQILGYAVLLLAVGHAFWFLLGDATVVEFIKFGAPDYMWLGIVSVVLLAILIITAIVPDRLRVHNNYPSFKYWHRVLTIAMIASAAYHIVVSNFYLDAWYQAGLFVMISLAVCLGRAYWIKLGQIAIASPAMYLAVSAILIVAFAGLRNLPA</sequence>
<organism evidence="7">
    <name type="scientific">uncultured Woeseiaceae bacterium</name>
    <dbReference type="NCBI Taxonomy" id="1983305"/>
    <lineage>
        <taxon>Bacteria</taxon>
        <taxon>Pseudomonadati</taxon>
        <taxon>Pseudomonadota</taxon>
        <taxon>Gammaproteobacteria</taxon>
        <taxon>Woeseiales</taxon>
        <taxon>Woeseiaceae</taxon>
        <taxon>environmental samples</taxon>
    </lineage>
</organism>
<feature type="transmembrane region" description="Helical" evidence="5">
    <location>
        <begin position="134"/>
        <end position="153"/>
    </location>
</feature>
<evidence type="ECO:0000256" key="4">
    <source>
        <dbReference type="ARBA" id="ARBA00023136"/>
    </source>
</evidence>
<dbReference type="EMBL" id="LR633967">
    <property type="protein sequence ID" value="VUX56265.1"/>
    <property type="molecule type" value="Genomic_DNA"/>
</dbReference>
<feature type="domain" description="Ferric oxidoreductase" evidence="6">
    <location>
        <begin position="56"/>
        <end position="140"/>
    </location>
</feature>
<evidence type="ECO:0000256" key="2">
    <source>
        <dbReference type="ARBA" id="ARBA00022692"/>
    </source>
</evidence>
<feature type="transmembrane region" description="Helical" evidence="5">
    <location>
        <begin position="94"/>
        <end position="114"/>
    </location>
</feature>
<reference evidence="7" key="1">
    <citation type="submission" date="2019-07" db="EMBL/GenBank/DDBJ databases">
        <authorList>
            <person name="Weber M."/>
            <person name="Kostadinov I."/>
            <person name="Kostadinov D I."/>
        </authorList>
    </citation>
    <scope>NUCLEOTIDE SEQUENCE</scope>
    <source>
        <strain evidence="7">Gfbio:sag-sample-m06:053724c1-46a9-4a36-b237-ea2bf867836b</strain>
    </source>
</reference>
<protein>
    <recommendedName>
        <fullName evidence="6">Ferric oxidoreductase domain-containing protein</fullName>
    </recommendedName>
</protein>